<proteinExistence type="predicted"/>
<dbReference type="SUPFAM" id="SSF54001">
    <property type="entry name" value="Cysteine proteinases"/>
    <property type="match status" value="1"/>
</dbReference>
<evidence type="ECO:0000313" key="1">
    <source>
        <dbReference type="EMBL" id="KOM40990.1"/>
    </source>
</evidence>
<sequence>MRKSNGLLGLESPDLAPSPARHELWKVARTKSNGQMTSQSAREISQRIFYHPKKQLMAQPVNEAYEEAEDDEDPLSILTSRLNMLRKGPIELLWELITFGLEFHIPLYIDFNDALEIIGGETILNFSCIQLWCMKMKSEFKSLLQIVVARTRGQQIEIIYPKCNKQNDSWACGYYIMSWMKAIIPAEIREDWTERCNTTSTLSDVVIKKIREEWAKYLNKHFK</sequence>
<organism evidence="1 2">
    <name type="scientific">Phaseolus angularis</name>
    <name type="common">Azuki bean</name>
    <name type="synonym">Vigna angularis</name>
    <dbReference type="NCBI Taxonomy" id="3914"/>
    <lineage>
        <taxon>Eukaryota</taxon>
        <taxon>Viridiplantae</taxon>
        <taxon>Streptophyta</taxon>
        <taxon>Embryophyta</taxon>
        <taxon>Tracheophyta</taxon>
        <taxon>Spermatophyta</taxon>
        <taxon>Magnoliopsida</taxon>
        <taxon>eudicotyledons</taxon>
        <taxon>Gunneridae</taxon>
        <taxon>Pentapetalae</taxon>
        <taxon>rosids</taxon>
        <taxon>fabids</taxon>
        <taxon>Fabales</taxon>
        <taxon>Fabaceae</taxon>
        <taxon>Papilionoideae</taxon>
        <taxon>50 kb inversion clade</taxon>
        <taxon>NPAAA clade</taxon>
        <taxon>indigoferoid/millettioid clade</taxon>
        <taxon>Phaseoleae</taxon>
        <taxon>Vigna</taxon>
    </lineage>
</organism>
<gene>
    <name evidence="1" type="ORF">LR48_Vigan04g118800</name>
</gene>
<accession>A0A0L9UDK9</accession>
<evidence type="ECO:0008006" key="3">
    <source>
        <dbReference type="Google" id="ProtNLM"/>
    </source>
</evidence>
<protein>
    <recommendedName>
        <fullName evidence="3">Ubiquitin-like protease family profile domain-containing protein</fullName>
    </recommendedName>
</protein>
<dbReference type="AlphaFoldDB" id="A0A0L9UDK9"/>
<dbReference type="InterPro" id="IPR038765">
    <property type="entry name" value="Papain-like_cys_pep_sf"/>
</dbReference>
<evidence type="ECO:0000313" key="2">
    <source>
        <dbReference type="Proteomes" id="UP000053144"/>
    </source>
</evidence>
<dbReference type="EMBL" id="CM003374">
    <property type="protein sequence ID" value="KOM40990.1"/>
    <property type="molecule type" value="Genomic_DNA"/>
</dbReference>
<dbReference type="Proteomes" id="UP000053144">
    <property type="component" value="Chromosome 4"/>
</dbReference>
<dbReference type="Gramene" id="KOM40990">
    <property type="protein sequence ID" value="KOM40990"/>
    <property type="gene ID" value="LR48_Vigan04g118800"/>
</dbReference>
<reference evidence="2" key="1">
    <citation type="journal article" date="2015" name="Proc. Natl. Acad. Sci. U.S.A.">
        <title>Genome sequencing of adzuki bean (Vigna angularis) provides insight into high starch and low fat accumulation and domestication.</title>
        <authorList>
            <person name="Yang K."/>
            <person name="Tian Z."/>
            <person name="Chen C."/>
            <person name="Luo L."/>
            <person name="Zhao B."/>
            <person name="Wang Z."/>
            <person name="Yu L."/>
            <person name="Li Y."/>
            <person name="Sun Y."/>
            <person name="Li W."/>
            <person name="Chen Y."/>
            <person name="Li Y."/>
            <person name="Zhang Y."/>
            <person name="Ai D."/>
            <person name="Zhao J."/>
            <person name="Shang C."/>
            <person name="Ma Y."/>
            <person name="Wu B."/>
            <person name="Wang M."/>
            <person name="Gao L."/>
            <person name="Sun D."/>
            <person name="Zhang P."/>
            <person name="Guo F."/>
            <person name="Wang W."/>
            <person name="Li Y."/>
            <person name="Wang J."/>
            <person name="Varshney R.K."/>
            <person name="Wang J."/>
            <person name="Ling H.Q."/>
            <person name="Wan P."/>
        </authorList>
    </citation>
    <scope>NUCLEOTIDE SEQUENCE</scope>
    <source>
        <strain evidence="2">cv. Jingnong 6</strain>
    </source>
</reference>
<name>A0A0L9UDK9_PHAAN</name>